<dbReference type="EMBL" id="LDZY01000017">
    <property type="protein sequence ID" value="KLU64119.1"/>
    <property type="molecule type" value="Genomic_DNA"/>
</dbReference>
<dbReference type="SUPFAM" id="SSF53335">
    <property type="entry name" value="S-adenosyl-L-methionine-dependent methyltransferases"/>
    <property type="match status" value="1"/>
</dbReference>
<keyword evidence="6" id="KW-1185">Reference proteome</keyword>
<comment type="caution">
    <text evidence="5">The sequence shown here is derived from an EMBL/GenBank/DDBJ whole genome shotgun (WGS) entry which is preliminary data.</text>
</comment>
<proteinExistence type="predicted"/>
<dbReference type="Pfam" id="PF08241">
    <property type="entry name" value="Methyltransf_11"/>
    <property type="match status" value="1"/>
</dbReference>
<feature type="domain" description="Methyltransferase type 11" evidence="4">
    <location>
        <begin position="46"/>
        <end position="142"/>
    </location>
</feature>
<name>A0A0J1FKU9_9FIRM</name>
<dbReference type="Proteomes" id="UP000036356">
    <property type="component" value="Unassembled WGS sequence"/>
</dbReference>
<dbReference type="InterPro" id="IPR029063">
    <property type="entry name" value="SAM-dependent_MTases_sf"/>
</dbReference>
<evidence type="ECO:0000313" key="5">
    <source>
        <dbReference type="EMBL" id="KLU64119.1"/>
    </source>
</evidence>
<protein>
    <submittedName>
        <fullName evidence="5">Putative methyltransferase YcgJ</fullName>
        <ecNumber evidence="5">2.1.1.-</ecNumber>
    </submittedName>
</protein>
<evidence type="ECO:0000256" key="1">
    <source>
        <dbReference type="ARBA" id="ARBA00022603"/>
    </source>
</evidence>
<dbReference type="EC" id="2.1.1.-" evidence="5"/>
<dbReference type="RefSeq" id="WP_047811710.1">
    <property type="nucleotide sequence ID" value="NZ_LDZY01000017.1"/>
</dbReference>
<dbReference type="Gene3D" id="3.40.50.150">
    <property type="entry name" value="Vaccinia Virus protein VP39"/>
    <property type="match status" value="1"/>
</dbReference>
<evidence type="ECO:0000313" key="6">
    <source>
        <dbReference type="Proteomes" id="UP000036356"/>
    </source>
</evidence>
<gene>
    <name evidence="5" type="primary">ycgJ_2</name>
    <name evidence="5" type="ORF">DEAC_c39340</name>
</gene>
<sequence>MDNTNEVKKNFGQRAYEYRLSSTHGNPKDLDRMIGLIDPNFNDDVLDVATGAGHTAIALAKFAKKVTAIDITPEMLAEAKIASIQDGISNITFRTENVHNLNISDGQFDIVASRFAVHHFSDVRNALREMCRVLKPGGKLYILDCSVVDGDESEKVINRIELLRDSSHQYSYSPRLWNQLLQDLPLTIVHASLLQSEYKLPVWFDRMGTSQSNREEIFKLLNNLSSECKVNYPFGNDYITTYRYELLATKN</sequence>
<dbReference type="AlphaFoldDB" id="A0A0J1FKU9"/>
<evidence type="ECO:0000259" key="4">
    <source>
        <dbReference type="Pfam" id="PF08241"/>
    </source>
</evidence>
<reference evidence="5 6" key="1">
    <citation type="submission" date="2015-06" db="EMBL/GenBank/DDBJ databases">
        <title>Draft genome of the moderately acidophilic sulfate reducer Candidatus Desulfosporosinus acididurans strain M1.</title>
        <authorList>
            <person name="Poehlein A."/>
            <person name="Petzsch P."/>
            <person name="Johnson B.D."/>
            <person name="Schloemann M."/>
            <person name="Daniel R."/>
            <person name="Muehling M."/>
        </authorList>
    </citation>
    <scope>NUCLEOTIDE SEQUENCE [LARGE SCALE GENOMIC DNA]</scope>
    <source>
        <strain evidence="5 6">M1</strain>
    </source>
</reference>
<evidence type="ECO:0000256" key="2">
    <source>
        <dbReference type="ARBA" id="ARBA00022679"/>
    </source>
</evidence>
<organism evidence="5 6">
    <name type="scientific">Desulfosporosinus acididurans</name>
    <dbReference type="NCBI Taxonomy" id="476652"/>
    <lineage>
        <taxon>Bacteria</taxon>
        <taxon>Bacillati</taxon>
        <taxon>Bacillota</taxon>
        <taxon>Clostridia</taxon>
        <taxon>Eubacteriales</taxon>
        <taxon>Desulfitobacteriaceae</taxon>
        <taxon>Desulfosporosinus</taxon>
    </lineage>
</organism>
<dbReference type="PROSITE" id="PS01184">
    <property type="entry name" value="UBIE_2"/>
    <property type="match status" value="1"/>
</dbReference>
<dbReference type="InterPro" id="IPR013216">
    <property type="entry name" value="Methyltransf_11"/>
</dbReference>
<dbReference type="GO" id="GO:0008757">
    <property type="term" value="F:S-adenosylmethionine-dependent methyltransferase activity"/>
    <property type="evidence" value="ECO:0007669"/>
    <property type="project" value="InterPro"/>
</dbReference>
<evidence type="ECO:0000256" key="3">
    <source>
        <dbReference type="ARBA" id="ARBA00022691"/>
    </source>
</evidence>
<keyword evidence="2 5" id="KW-0808">Transferase</keyword>
<dbReference type="PATRIC" id="fig|476652.3.peg.4165"/>
<keyword evidence="1 5" id="KW-0489">Methyltransferase</keyword>
<dbReference type="STRING" id="476652.DEAC_c39340"/>
<dbReference type="PANTHER" id="PTHR43591">
    <property type="entry name" value="METHYLTRANSFERASE"/>
    <property type="match status" value="1"/>
</dbReference>
<accession>A0A0J1FKU9</accession>
<dbReference type="InterPro" id="IPR023576">
    <property type="entry name" value="UbiE/COQ5_MeTrFase_CS"/>
</dbReference>
<dbReference type="CDD" id="cd02440">
    <property type="entry name" value="AdoMet_MTases"/>
    <property type="match status" value="1"/>
</dbReference>
<keyword evidence="3" id="KW-0949">S-adenosyl-L-methionine</keyword>
<dbReference type="GO" id="GO:0032259">
    <property type="term" value="P:methylation"/>
    <property type="evidence" value="ECO:0007669"/>
    <property type="project" value="UniProtKB-KW"/>
</dbReference>